<comment type="pathway">
    <text evidence="1">Sulfur metabolism; hydrogen sulfide biosynthesis; sulfite from sulfate: step 1/3.</text>
</comment>
<sequence length="336" mass="36871">MLPPPHGGHLVHRLLSAEDGARREIEAGELPRIRPFVDQVFDAEKVAIGAYSPLEGFQDAQDVESVLRTGRLPNGLPWPIPIVLAPAGPANAAVVARLRPGDDVALLDLADRPFAVLHLRESFSFDRPGFARAVYGTTDVAHPNVADVRAAGPIALAGPVDLLHRLSLPAGALELTPAETRAEFARRGWRNVAAYQTRNVPHTAHEYLQRCVLEREDVDGLFIHPVLGRLKKGDYRPEVILAAYRALVQNYYPEDRVLLASLSIAMPYAGPKAALFLASVRKNFGCGSYVVGRDQAGIGTYYEPFACHRIFDEFDIGVTPIRFAETFYCRDCKGMA</sequence>
<dbReference type="AlphaFoldDB" id="T1AFF9"/>
<dbReference type="EMBL" id="AUZY01009862">
    <property type="protein sequence ID" value="EQD40645.1"/>
    <property type="molecule type" value="Genomic_DNA"/>
</dbReference>
<evidence type="ECO:0000259" key="2">
    <source>
        <dbReference type="Pfam" id="PF01747"/>
    </source>
</evidence>
<keyword evidence="4" id="KW-0548">Nucleotidyltransferase</keyword>
<dbReference type="Pfam" id="PF01747">
    <property type="entry name" value="ATP-sulfurylase"/>
    <property type="match status" value="1"/>
</dbReference>
<feature type="domain" description="Sulphate adenylyltransferase catalytic" evidence="2">
    <location>
        <begin position="173"/>
        <end position="335"/>
    </location>
</feature>
<dbReference type="InterPro" id="IPR014729">
    <property type="entry name" value="Rossmann-like_a/b/a_fold"/>
</dbReference>
<dbReference type="PANTHER" id="PTHR43509">
    <property type="match status" value="1"/>
</dbReference>
<gene>
    <name evidence="4" type="ORF">B1B_14843</name>
</gene>
<accession>T1AFF9</accession>
<evidence type="ECO:0000313" key="4">
    <source>
        <dbReference type="EMBL" id="EQD40645.1"/>
    </source>
</evidence>
<name>T1AFF9_9ZZZZ</name>
<feature type="domain" description="ATP-sulfurylase PUA-like" evidence="3">
    <location>
        <begin position="4"/>
        <end position="164"/>
    </location>
</feature>
<dbReference type="PANTHER" id="PTHR43509:SF1">
    <property type="entry name" value="SULFATE ADENYLYLTRANSFERASE"/>
    <property type="match status" value="1"/>
</dbReference>
<keyword evidence="4" id="KW-0808">Transferase</keyword>
<dbReference type="Gene3D" id="3.40.50.620">
    <property type="entry name" value="HUPs"/>
    <property type="match status" value="1"/>
</dbReference>
<dbReference type="InterPro" id="IPR015947">
    <property type="entry name" value="PUA-like_sf"/>
</dbReference>
<dbReference type="InterPro" id="IPR024951">
    <property type="entry name" value="Sulfurylase_cat_dom"/>
</dbReference>
<dbReference type="SUPFAM" id="SSF52374">
    <property type="entry name" value="Nucleotidylyl transferase"/>
    <property type="match status" value="1"/>
</dbReference>
<evidence type="ECO:0000259" key="3">
    <source>
        <dbReference type="Pfam" id="PF14306"/>
    </source>
</evidence>
<reference evidence="4" key="1">
    <citation type="submission" date="2013-08" db="EMBL/GenBank/DDBJ databases">
        <authorList>
            <person name="Mendez C."/>
            <person name="Richter M."/>
            <person name="Ferrer M."/>
            <person name="Sanchez J."/>
        </authorList>
    </citation>
    <scope>NUCLEOTIDE SEQUENCE</scope>
</reference>
<dbReference type="Gene3D" id="3.10.400.10">
    <property type="entry name" value="Sulfate adenylyltransferase"/>
    <property type="match status" value="1"/>
</dbReference>
<organism evidence="4">
    <name type="scientific">mine drainage metagenome</name>
    <dbReference type="NCBI Taxonomy" id="410659"/>
    <lineage>
        <taxon>unclassified sequences</taxon>
        <taxon>metagenomes</taxon>
        <taxon>ecological metagenomes</taxon>
    </lineage>
</organism>
<dbReference type="InterPro" id="IPR025980">
    <property type="entry name" value="ATP-Sase_PUA-like_dom"/>
</dbReference>
<protein>
    <submittedName>
        <fullName evidence="4">Sulfate adenylyltransferase</fullName>
    </submittedName>
</protein>
<comment type="caution">
    <text evidence="4">The sequence shown here is derived from an EMBL/GenBank/DDBJ whole genome shotgun (WGS) entry which is preliminary data.</text>
</comment>
<feature type="non-terminal residue" evidence="4">
    <location>
        <position position="336"/>
    </location>
</feature>
<reference evidence="4" key="2">
    <citation type="journal article" date="2014" name="ISME J.">
        <title>Microbial stratification in low pH oxic and suboxic macroscopic growths along an acid mine drainage.</title>
        <authorList>
            <person name="Mendez-Garcia C."/>
            <person name="Mesa V."/>
            <person name="Sprenger R.R."/>
            <person name="Richter M."/>
            <person name="Diez M.S."/>
            <person name="Solano J."/>
            <person name="Bargiela R."/>
            <person name="Golyshina O.V."/>
            <person name="Manteca A."/>
            <person name="Ramos J.L."/>
            <person name="Gallego J.R."/>
            <person name="Llorente I."/>
            <person name="Martins Dos Santos V.A."/>
            <person name="Jensen O.N."/>
            <person name="Pelaez A.I."/>
            <person name="Sanchez J."/>
            <person name="Ferrer M."/>
        </authorList>
    </citation>
    <scope>NUCLEOTIDE SEQUENCE</scope>
</reference>
<proteinExistence type="predicted"/>
<dbReference type="Pfam" id="PF14306">
    <property type="entry name" value="PUA_2"/>
    <property type="match status" value="1"/>
</dbReference>
<dbReference type="SUPFAM" id="SSF88697">
    <property type="entry name" value="PUA domain-like"/>
    <property type="match status" value="1"/>
</dbReference>
<evidence type="ECO:0000256" key="1">
    <source>
        <dbReference type="ARBA" id="ARBA00005048"/>
    </source>
</evidence>
<dbReference type="GO" id="GO:0004781">
    <property type="term" value="F:sulfate adenylyltransferase (ATP) activity"/>
    <property type="evidence" value="ECO:0007669"/>
    <property type="project" value="InterPro"/>
</dbReference>